<keyword evidence="3" id="KW-1185">Reference proteome</keyword>
<dbReference type="EMBL" id="CP019454">
    <property type="protein sequence ID" value="AUW92537.1"/>
    <property type="molecule type" value="Genomic_DNA"/>
</dbReference>
<reference evidence="2 3" key="1">
    <citation type="journal article" date="2019" name="Sci. Rep.">
        <title>Sulfobacillus thermotolerans: new insights into resistance and metabolic capacities of acidophilic chemolithotrophs.</title>
        <authorList>
            <person name="Panyushkina A.E."/>
            <person name="Babenko V.V."/>
            <person name="Nikitina A.S."/>
            <person name="Selezneva O.V."/>
            <person name="Tsaplina I.A."/>
            <person name="Letarova M.A."/>
            <person name="Kostryukova E.S."/>
            <person name="Letarov A.V."/>
        </authorList>
    </citation>
    <scope>NUCLEOTIDE SEQUENCE [LARGE SCALE GENOMIC DNA]</scope>
    <source>
        <strain evidence="2 3">Kr1</strain>
    </source>
</reference>
<name>A0ABM6RMC0_9FIRM</name>
<dbReference type="SUPFAM" id="SSF47781">
    <property type="entry name" value="RuvA domain 2-like"/>
    <property type="match status" value="1"/>
</dbReference>
<dbReference type="Pfam" id="PF14490">
    <property type="entry name" value="HHH_RecD2"/>
    <property type="match status" value="1"/>
</dbReference>
<dbReference type="Gene3D" id="1.10.150.20">
    <property type="entry name" value="5' to 3' exonuclease, C-terminal subdomain"/>
    <property type="match status" value="1"/>
</dbReference>
<dbReference type="InterPro" id="IPR010994">
    <property type="entry name" value="RuvA_2-like"/>
</dbReference>
<evidence type="ECO:0000313" key="2">
    <source>
        <dbReference type="EMBL" id="AUW92537.1"/>
    </source>
</evidence>
<dbReference type="Pfam" id="PF23139">
    <property type="entry name" value="OB_YrrC"/>
    <property type="match status" value="1"/>
</dbReference>
<organism evidence="2 3">
    <name type="scientific">Sulfobacillus thermotolerans</name>
    <dbReference type="NCBI Taxonomy" id="338644"/>
    <lineage>
        <taxon>Bacteria</taxon>
        <taxon>Bacillati</taxon>
        <taxon>Bacillota</taxon>
        <taxon>Clostridia</taxon>
        <taxon>Eubacteriales</taxon>
        <taxon>Clostridiales Family XVII. Incertae Sedis</taxon>
        <taxon>Sulfobacillus</taxon>
    </lineage>
</organism>
<feature type="domain" description="Helix-hairpin-helix DNA-binding motif class 1" evidence="1">
    <location>
        <begin position="125"/>
        <end position="144"/>
    </location>
</feature>
<dbReference type="Proteomes" id="UP000325292">
    <property type="component" value="Chromosome"/>
</dbReference>
<proteinExistence type="predicted"/>
<dbReference type="InterPro" id="IPR003583">
    <property type="entry name" value="Hlx-hairpin-Hlx_DNA-bd_motif"/>
</dbReference>
<evidence type="ECO:0000313" key="3">
    <source>
        <dbReference type="Proteomes" id="UP000325292"/>
    </source>
</evidence>
<accession>A0ABM6RMC0</accession>
<dbReference type="InterPro" id="IPR029493">
    <property type="entry name" value="RecD2-like_HHH"/>
</dbReference>
<sequence>MESQVAAEDTLEGTIERVTYHSPETGFCVLQVKIPELKDLVPVTGQASAVTPGESVMARGYWVVDREYGRQFRARLLQIIPPQTVLGIQKYLASGMVKGIGAVYAQRLVEAFGTQVFTVIEQTPDRLREVPGIGPKRVARICQAWSDQKVIRQIMVFLHGHGVSTAQAVRIFKTYGDDAIATVQENPYRLARDIRGIGFKSADRIAEHLVWASASKLQRGWLTGNSRYNPFVGIGICSGRVRWTAFLQWATSRPSFVSYAPSPGT</sequence>
<dbReference type="SMART" id="SM00278">
    <property type="entry name" value="HhH1"/>
    <property type="match status" value="3"/>
</dbReference>
<protein>
    <recommendedName>
        <fullName evidence="1">Helix-hairpin-helix DNA-binding motif class 1 domain-containing protein</fullName>
    </recommendedName>
</protein>
<dbReference type="InterPro" id="IPR055446">
    <property type="entry name" value="RecD2_N_OB"/>
</dbReference>
<gene>
    <name evidence="2" type="ORF">BXT84_00005</name>
</gene>
<dbReference type="Pfam" id="PF14520">
    <property type="entry name" value="HHH_5"/>
    <property type="match status" value="1"/>
</dbReference>
<evidence type="ECO:0000259" key="1">
    <source>
        <dbReference type="SMART" id="SM00278"/>
    </source>
</evidence>
<feature type="domain" description="Helix-hairpin-helix DNA-binding motif class 1" evidence="1">
    <location>
        <begin position="90"/>
        <end position="111"/>
    </location>
</feature>
<feature type="domain" description="Helix-hairpin-helix DNA-binding motif class 1" evidence="1">
    <location>
        <begin position="189"/>
        <end position="208"/>
    </location>
</feature>